<accession>M4SPG2</accession>
<dbReference type="RefSeq" id="YP_007676536.1">
    <property type="nucleotide sequence ID" value="NC_020868.1"/>
</dbReference>
<evidence type="ECO:0000313" key="2">
    <source>
        <dbReference type="Proteomes" id="UP000201725"/>
    </source>
</evidence>
<gene>
    <name evidence="1" type="ORF">VPMG_00046</name>
</gene>
<proteinExistence type="predicted"/>
<dbReference type="KEGG" id="vg:15013179"/>
<dbReference type="EMBL" id="HQ634196">
    <property type="protein sequence ID" value="AGH57185.1"/>
    <property type="molecule type" value="Genomic_DNA"/>
</dbReference>
<sequence length="87" mass="9734">MNVHLYRVIECDGSTMYILLSEGGWHPVTADADIDEEYAFKSLTHNGPDSDYGAAFLDEDKSVEMLLMDVAFKEAVAHMKMCALLDM</sequence>
<name>M4SPG2_9CAUD</name>
<protein>
    <submittedName>
        <fullName evidence="1">Uncharacterized protein</fullName>
    </submittedName>
</protein>
<evidence type="ECO:0000313" key="1">
    <source>
        <dbReference type="EMBL" id="AGH57185.1"/>
    </source>
</evidence>
<reference evidence="1 2" key="1">
    <citation type="submission" date="2010-11" db="EMBL/GenBank/DDBJ databases">
        <title>The Genome Sequence of Vibrio phage VBP32.</title>
        <authorList>
            <consortium name="The Broad Institute Genome Sequencing Platform"/>
            <person name="Henn M.R."/>
            <person name="Wharam S."/>
            <person name="Gilg I."/>
            <person name="Martinez Martinez J."/>
            <person name="Wilson W."/>
            <person name="Levin J."/>
            <person name="Malboeuf C."/>
            <person name="Casali M."/>
            <person name="Russ C."/>
            <person name="Lennon N."/>
            <person name="Chapman S.B."/>
            <person name="Erlich R."/>
            <person name="Young S.K."/>
            <person name="Yandava C."/>
            <person name="Zeng Q."/>
            <person name="Fitzgerald M.F."/>
            <person name="Alvarado L."/>
            <person name="Anderson S."/>
            <person name="Berlin A."/>
            <person name="Chen Z."/>
            <person name="Freedman E."/>
            <person name="Gellesch M."/>
            <person name="Goldberg J."/>
            <person name="Green L."/>
            <person name="Griggs A."/>
            <person name="Gujja S."/>
            <person name="Heilman E."/>
            <person name="Heiman D."/>
            <person name="Hollinger A."/>
            <person name="Howarth C."/>
            <person name="Larson L."/>
            <person name="Mehta T."/>
            <person name="Neiman D."/>
            <person name="Pearson M."/>
            <person name="Roberts A."/>
            <person name="Ryan E."/>
            <person name="Saif S."/>
            <person name="Shea T."/>
            <person name="Shenoy N."/>
            <person name="Sisk P."/>
            <person name="Stolte C."/>
            <person name="Sykes S."/>
            <person name="White J."/>
            <person name="Haas B."/>
            <person name="Nusbaum C."/>
            <person name="Birren B."/>
        </authorList>
    </citation>
    <scope>NUCLEOTIDE SEQUENCE [LARGE SCALE GENOMIC DNA]</scope>
    <source>
        <strain evidence="1 2">VBP32</strain>
    </source>
</reference>
<dbReference type="Proteomes" id="UP000201725">
    <property type="component" value="Segment"/>
</dbReference>
<organism evidence="1 2">
    <name type="scientific">Vibrio phage VBP32</name>
    <dbReference type="NCBI Taxonomy" id="754072"/>
    <lineage>
        <taxon>Viruses</taxon>
        <taxon>Duplodnaviria</taxon>
        <taxon>Heunggongvirae</taxon>
        <taxon>Uroviricota</taxon>
        <taxon>Caudoviricetes</taxon>
        <taxon>Schitoviridae</taxon>
        <taxon>Fuhrmanvirinae</taxon>
        <taxon>Stoningtonvirus</taxon>
        <taxon>Stoningtonvirus VBP47</taxon>
    </lineage>
</organism>
<dbReference type="GeneID" id="15013179"/>